<dbReference type="Proteomes" id="UP000501705">
    <property type="component" value="Chromosome"/>
</dbReference>
<protein>
    <recommendedName>
        <fullName evidence="5">DUF732 domain-containing protein</fullName>
    </recommendedName>
</protein>
<evidence type="ECO:0000256" key="1">
    <source>
        <dbReference type="SAM" id="MobiDB-lite"/>
    </source>
</evidence>
<evidence type="ECO:0000313" key="3">
    <source>
        <dbReference type="EMBL" id="QIS04014.1"/>
    </source>
</evidence>
<accession>A0A6G9XSW4</accession>
<organism evidence="3 4">
    <name type="scientific">Nocardia brasiliensis</name>
    <dbReference type="NCBI Taxonomy" id="37326"/>
    <lineage>
        <taxon>Bacteria</taxon>
        <taxon>Bacillati</taxon>
        <taxon>Actinomycetota</taxon>
        <taxon>Actinomycetes</taxon>
        <taxon>Mycobacteriales</taxon>
        <taxon>Nocardiaceae</taxon>
        <taxon>Nocardia</taxon>
    </lineage>
</organism>
<dbReference type="RefSeq" id="WP_167463133.1">
    <property type="nucleotide sequence ID" value="NZ_CP046171.1"/>
</dbReference>
<evidence type="ECO:0008006" key="5">
    <source>
        <dbReference type="Google" id="ProtNLM"/>
    </source>
</evidence>
<proteinExistence type="predicted"/>
<keyword evidence="2" id="KW-0732">Signal</keyword>
<feature type="compositionally biased region" description="Gly residues" evidence="1">
    <location>
        <begin position="70"/>
        <end position="80"/>
    </location>
</feature>
<evidence type="ECO:0000313" key="4">
    <source>
        <dbReference type="Proteomes" id="UP000501705"/>
    </source>
</evidence>
<feature type="region of interest" description="Disordered" evidence="1">
    <location>
        <begin position="55"/>
        <end position="80"/>
    </location>
</feature>
<evidence type="ECO:0000256" key="2">
    <source>
        <dbReference type="SAM" id="SignalP"/>
    </source>
</evidence>
<sequence length="162" mass="15486">MKRTTTRRSAAAVLAGVAVLVLGVGGVDAQAEPAPAPTEQDLADYIAAGRKAAPVANSGSSSGSACNSGSGTGSGSGSGDCYGGSGSSCGLSGGYASDTVGYGPPMTSWLAAFGYGLTHPDAAPPGASPRALSIALRALDPAGHPDLTCTFNPWAVGGGGSL</sequence>
<feature type="chain" id="PRO_5038547715" description="DUF732 domain-containing protein" evidence="2">
    <location>
        <begin position="30"/>
        <end position="162"/>
    </location>
</feature>
<dbReference type="EMBL" id="CP046171">
    <property type="protein sequence ID" value="QIS04014.1"/>
    <property type="molecule type" value="Genomic_DNA"/>
</dbReference>
<reference evidence="3 4" key="1">
    <citation type="journal article" date="2019" name="ACS Chem. Biol.">
        <title>Identification and Mobilization of a Cryptic Antibiotic Biosynthesis Gene Locus from a Human-Pathogenic Nocardia Isolate.</title>
        <authorList>
            <person name="Herisse M."/>
            <person name="Ishida K."/>
            <person name="Porter J.L."/>
            <person name="Howden B."/>
            <person name="Hertweck C."/>
            <person name="Stinear T.P."/>
            <person name="Pidot S.J."/>
        </authorList>
    </citation>
    <scope>NUCLEOTIDE SEQUENCE [LARGE SCALE GENOMIC DNA]</scope>
    <source>
        <strain evidence="3 4">AUSMDU00024985</strain>
    </source>
</reference>
<name>A0A6G9XSW4_NOCBR</name>
<dbReference type="AlphaFoldDB" id="A0A6G9XSW4"/>
<gene>
    <name evidence="3" type="ORF">F5X71_18285</name>
</gene>
<feature type="compositionally biased region" description="Low complexity" evidence="1">
    <location>
        <begin position="58"/>
        <end position="69"/>
    </location>
</feature>
<feature type="signal peptide" evidence="2">
    <location>
        <begin position="1"/>
        <end position="29"/>
    </location>
</feature>